<feature type="region of interest" description="Disordered" evidence="1">
    <location>
        <begin position="132"/>
        <end position="174"/>
    </location>
</feature>
<feature type="region of interest" description="Disordered" evidence="1">
    <location>
        <begin position="209"/>
        <end position="270"/>
    </location>
</feature>
<sequence>MTQSGNAQGCQTKCWGLAAAIGLLSMILALTVRDYGWGTSIFLGLLVAVLLGLLLTWLMCSETPKLGQSDRAKAGAGAGAVGGGSAAVAPAAASSAAAAAAVKPAEAKAAPPATSSAGASAEAAKSAEAAASGASKQDAGAESKAAASAPSPAAATSEDKAAPGAGQAATATKAGADTGTQGAAAAVKPSAALAGEAELASRKGSWKYEGGTSAATSGATAQGAASRADAGNTAASKSADLGEDYDGDGVFEGADEGTKPATLEAARPGGADNLKEIKGVGPKLEKMLNEMGFYHFDQIAGWSADEVAWVNANLSGFKGRVSRDNWVEQAKILAEGGETEFSKRVDKGGVY</sequence>
<feature type="transmembrane region" description="Helical" evidence="2">
    <location>
        <begin position="37"/>
        <end position="60"/>
    </location>
</feature>
<feature type="transmembrane region" description="Helical" evidence="2">
    <location>
        <begin position="12"/>
        <end position="31"/>
    </location>
</feature>
<keyword evidence="3" id="KW-0255">Endonuclease</keyword>
<evidence type="ECO:0000256" key="1">
    <source>
        <dbReference type="SAM" id="MobiDB-lite"/>
    </source>
</evidence>
<keyword evidence="2" id="KW-0472">Membrane</keyword>
<comment type="caution">
    <text evidence="3">The sequence shown here is derived from an EMBL/GenBank/DDBJ whole genome shotgun (WGS) entry which is preliminary data.</text>
</comment>
<keyword evidence="4" id="KW-1185">Reference proteome</keyword>
<keyword evidence="2" id="KW-0812">Transmembrane</keyword>
<keyword evidence="3" id="KW-0540">Nuclease</keyword>
<evidence type="ECO:0000256" key="2">
    <source>
        <dbReference type="SAM" id="Phobius"/>
    </source>
</evidence>
<gene>
    <name evidence="3" type="ORF">EDD52_10997</name>
</gene>
<protein>
    <submittedName>
        <fullName evidence="3">Putative flap endonuclease-1-like 5' DNA nuclease</fullName>
    </submittedName>
</protein>
<organism evidence="3 4">
    <name type="scientific">Primorskyibacter sedentarius</name>
    <dbReference type="NCBI Taxonomy" id="745311"/>
    <lineage>
        <taxon>Bacteria</taxon>
        <taxon>Pseudomonadati</taxon>
        <taxon>Pseudomonadota</taxon>
        <taxon>Alphaproteobacteria</taxon>
        <taxon>Rhodobacterales</taxon>
        <taxon>Roseobacteraceae</taxon>
        <taxon>Primorskyibacter</taxon>
    </lineage>
</organism>
<dbReference type="Gene3D" id="1.10.150.20">
    <property type="entry name" value="5' to 3' exonuclease, C-terminal subdomain"/>
    <property type="match status" value="1"/>
</dbReference>
<feature type="compositionally biased region" description="Acidic residues" evidence="1">
    <location>
        <begin position="241"/>
        <end position="255"/>
    </location>
</feature>
<proteinExistence type="predicted"/>
<keyword evidence="3" id="KW-0378">Hydrolase</keyword>
<dbReference type="Proteomes" id="UP000295696">
    <property type="component" value="Unassembled WGS sequence"/>
</dbReference>
<dbReference type="GO" id="GO:0004519">
    <property type="term" value="F:endonuclease activity"/>
    <property type="evidence" value="ECO:0007669"/>
    <property type="project" value="UniProtKB-KW"/>
</dbReference>
<dbReference type="AlphaFoldDB" id="A0A4R3JA02"/>
<reference evidence="3 4" key="1">
    <citation type="submission" date="2019-03" db="EMBL/GenBank/DDBJ databases">
        <title>Genomic Encyclopedia of Type Strains, Phase IV (KMG-IV): sequencing the most valuable type-strain genomes for metagenomic binning, comparative biology and taxonomic classification.</title>
        <authorList>
            <person name="Goeker M."/>
        </authorList>
    </citation>
    <scope>NUCLEOTIDE SEQUENCE [LARGE SCALE GENOMIC DNA]</scope>
    <source>
        <strain evidence="3 4">DSM 104836</strain>
    </source>
</reference>
<name>A0A4R3JA02_9RHOB</name>
<accession>A0A4R3JA02</accession>
<evidence type="ECO:0000313" key="4">
    <source>
        <dbReference type="Proteomes" id="UP000295696"/>
    </source>
</evidence>
<evidence type="ECO:0000313" key="3">
    <source>
        <dbReference type="EMBL" id="TCS62357.1"/>
    </source>
</evidence>
<dbReference type="EMBL" id="SLZU01000009">
    <property type="protein sequence ID" value="TCS62357.1"/>
    <property type="molecule type" value="Genomic_DNA"/>
</dbReference>
<keyword evidence="2" id="KW-1133">Transmembrane helix</keyword>
<dbReference type="RefSeq" id="WP_243651936.1">
    <property type="nucleotide sequence ID" value="NZ_SLZU01000009.1"/>
</dbReference>
<feature type="compositionally biased region" description="Low complexity" evidence="1">
    <location>
        <begin position="210"/>
        <end position="231"/>
    </location>
</feature>